<evidence type="ECO:0000313" key="3">
    <source>
        <dbReference type="Proteomes" id="UP000050343"/>
    </source>
</evidence>
<dbReference type="EMBL" id="JPUO02000028">
    <property type="protein sequence ID" value="OQP83660.1"/>
    <property type="molecule type" value="Genomic_DNA"/>
</dbReference>
<protein>
    <submittedName>
        <fullName evidence="2">Repressor</fullName>
    </submittedName>
</protein>
<feature type="region of interest" description="Disordered" evidence="1">
    <location>
        <begin position="1"/>
        <end position="34"/>
    </location>
</feature>
<organism evidence="2 3">
    <name type="scientific">Xanthomonas phaseoli pv. syngonii LMG 9055</name>
    <dbReference type="NCBI Taxonomy" id="1437878"/>
    <lineage>
        <taxon>Bacteria</taxon>
        <taxon>Pseudomonadati</taxon>
        <taxon>Pseudomonadota</taxon>
        <taxon>Gammaproteobacteria</taxon>
        <taxon>Lysobacterales</taxon>
        <taxon>Lysobacteraceae</taxon>
        <taxon>Xanthomonas</taxon>
    </lineage>
</organism>
<proteinExistence type="predicted"/>
<evidence type="ECO:0000313" key="2">
    <source>
        <dbReference type="EMBL" id="OQP83660.1"/>
    </source>
</evidence>
<dbReference type="AlphaFoldDB" id="A0A1V9HL95"/>
<sequence length="34" mass="3466">MPHVGTASQICGAPDAQIAGQQGPTPRLDVSQYA</sequence>
<reference evidence="2 3" key="2">
    <citation type="journal article" date="2017" name="Plant Pathol.">
        <title>Pathogenicity and virulence gene content of Xanthomonas strains infecting Araceae, formerly known as Xanthomonas axonopodis pv. dieffenbachiae.</title>
        <authorList>
            <person name="Constantin E.C."/>
            <person name="Haegeman A."/>
            <person name="Van Vaerenbergh J."/>
            <person name="Baeyen S."/>
            <person name="Van Malderghem C."/>
            <person name="Maes M."/>
            <person name="Cottyn B."/>
        </authorList>
    </citation>
    <scope>NUCLEOTIDE SEQUENCE [LARGE SCALE GENOMIC DNA]</scope>
    <source>
        <strain evidence="3">LMG9055</strain>
    </source>
</reference>
<name>A0A1V9HL95_9XANT</name>
<gene>
    <name evidence="2" type="ORF">IA54_018840</name>
</gene>
<accession>A0A1V9HL95</accession>
<comment type="caution">
    <text evidence="2">The sequence shown here is derived from an EMBL/GenBank/DDBJ whole genome shotgun (WGS) entry which is preliminary data.</text>
</comment>
<evidence type="ECO:0000256" key="1">
    <source>
        <dbReference type="SAM" id="MobiDB-lite"/>
    </source>
</evidence>
<dbReference type="Proteomes" id="UP000050343">
    <property type="component" value="Unassembled WGS sequence"/>
</dbReference>
<reference evidence="2 3" key="1">
    <citation type="journal article" date="2016" name="Plant Pathol.">
        <title>Genetic characterization of strains named as Xanthomonas axonopodis pv. dieffenbachiae leads to a taxonomic revision of the X. axonopodis species complex.</title>
        <authorList>
            <person name="Constantin E.C."/>
            <person name="Cleenwerck I."/>
            <person name="Maes M."/>
            <person name="Baeyen S."/>
            <person name="Van Malderghem C."/>
            <person name="De Vos P."/>
            <person name="Cottyn B."/>
        </authorList>
    </citation>
    <scope>NUCLEOTIDE SEQUENCE [LARGE SCALE GENOMIC DNA]</scope>
    <source>
        <strain evidence="3">LMG9055</strain>
    </source>
</reference>